<keyword evidence="10" id="KW-0443">Lipid metabolism</keyword>
<evidence type="ECO:0000256" key="3">
    <source>
        <dbReference type="ARBA" id="ARBA00005002"/>
    </source>
</evidence>
<comment type="function">
    <text evidence="2">Catalyzes the hydrolysis of UDP-3-O-myristoyl-N-acetylglucosamine to form UDP-3-O-myristoylglucosamine and acetate, the committed step in lipid A biosynthesis.</text>
</comment>
<dbReference type="Gene3D" id="3.30.230.20">
    <property type="entry name" value="lpxc deacetylase, domain 1"/>
    <property type="match status" value="1"/>
</dbReference>
<dbReference type="InterPro" id="IPR015870">
    <property type="entry name" value="UDP-acyl_N-AcGlcN_deAcase_N"/>
</dbReference>
<evidence type="ECO:0000256" key="1">
    <source>
        <dbReference type="ARBA" id="ARBA00001947"/>
    </source>
</evidence>
<comment type="catalytic activity">
    <reaction evidence="11">
        <text>a UDP-3-O-[(3R)-3-hydroxyacyl]-N-acetyl-alpha-D-glucosamine + H2O = a UDP-3-O-[(3R)-3-hydroxyacyl]-alpha-D-glucosamine + acetate</text>
        <dbReference type="Rhea" id="RHEA:67816"/>
        <dbReference type="ChEBI" id="CHEBI:15377"/>
        <dbReference type="ChEBI" id="CHEBI:30089"/>
        <dbReference type="ChEBI" id="CHEBI:137740"/>
        <dbReference type="ChEBI" id="CHEBI:173225"/>
        <dbReference type="EC" id="3.5.1.108"/>
    </reaction>
</comment>
<comment type="cofactor">
    <cofactor evidence="1">
        <name>Zn(2+)</name>
        <dbReference type="ChEBI" id="CHEBI:29105"/>
    </cofactor>
</comment>
<dbReference type="Pfam" id="PF03331">
    <property type="entry name" value="LpxC"/>
    <property type="match status" value="1"/>
</dbReference>
<dbReference type="EMBL" id="WTPX01000056">
    <property type="protein sequence ID" value="NNJ25966.1"/>
    <property type="molecule type" value="Genomic_DNA"/>
</dbReference>
<gene>
    <name evidence="12" type="primary">lpxC</name>
    <name evidence="12" type="ORF">LzC2_20450</name>
</gene>
<evidence type="ECO:0000256" key="2">
    <source>
        <dbReference type="ARBA" id="ARBA00002923"/>
    </source>
</evidence>
<evidence type="ECO:0000256" key="7">
    <source>
        <dbReference type="ARBA" id="ARBA00022723"/>
    </source>
</evidence>
<dbReference type="InterPro" id="IPR011334">
    <property type="entry name" value="UDP-acyl_GlcNac_deAcase_C"/>
</dbReference>
<dbReference type="InterPro" id="IPR020568">
    <property type="entry name" value="Ribosomal_Su5_D2-typ_SF"/>
</dbReference>
<dbReference type="PANTHER" id="PTHR33694">
    <property type="entry name" value="UDP-3-O-ACYL-N-ACETYLGLUCOSAMINE DEACETYLASE 1, MITOCHONDRIAL-RELATED"/>
    <property type="match status" value="1"/>
</dbReference>
<keyword evidence="7" id="KW-0479">Metal-binding</keyword>
<keyword evidence="6" id="KW-0441">Lipid A biosynthesis</keyword>
<evidence type="ECO:0000256" key="5">
    <source>
        <dbReference type="ARBA" id="ARBA00022516"/>
    </source>
</evidence>
<accession>A0ABX1VGQ4</accession>
<name>A0ABX1VGQ4_9PLAN</name>
<evidence type="ECO:0000313" key="13">
    <source>
        <dbReference type="Proteomes" id="UP000609651"/>
    </source>
</evidence>
<keyword evidence="13" id="KW-1185">Reference proteome</keyword>
<evidence type="ECO:0000256" key="4">
    <source>
        <dbReference type="ARBA" id="ARBA00012745"/>
    </source>
</evidence>
<organism evidence="12 13">
    <name type="scientific">Alienimonas chondri</name>
    <dbReference type="NCBI Taxonomy" id="2681879"/>
    <lineage>
        <taxon>Bacteria</taxon>
        <taxon>Pseudomonadati</taxon>
        <taxon>Planctomycetota</taxon>
        <taxon>Planctomycetia</taxon>
        <taxon>Planctomycetales</taxon>
        <taxon>Planctomycetaceae</taxon>
        <taxon>Alienimonas</taxon>
    </lineage>
</organism>
<keyword evidence="5" id="KW-0444">Lipid biosynthesis</keyword>
<keyword evidence="8 12" id="KW-0378">Hydrolase</keyword>
<evidence type="ECO:0000256" key="9">
    <source>
        <dbReference type="ARBA" id="ARBA00022833"/>
    </source>
</evidence>
<dbReference type="Gene3D" id="3.30.1700.10">
    <property type="entry name" value="lpxc deacetylase, domain 2"/>
    <property type="match status" value="1"/>
</dbReference>
<comment type="caution">
    <text evidence="12">The sequence shown here is derived from an EMBL/GenBank/DDBJ whole genome shotgun (WGS) entry which is preliminary data.</text>
</comment>
<evidence type="ECO:0000313" key="12">
    <source>
        <dbReference type="EMBL" id="NNJ25966.1"/>
    </source>
</evidence>
<dbReference type="GO" id="GO:0103117">
    <property type="term" value="F:UDP-3-O-acyl-N-acetylglucosamine deacetylase activity"/>
    <property type="evidence" value="ECO:0007669"/>
    <property type="project" value="UniProtKB-EC"/>
</dbReference>
<dbReference type="EC" id="3.5.1.108" evidence="4"/>
<evidence type="ECO:0000256" key="10">
    <source>
        <dbReference type="ARBA" id="ARBA00023098"/>
    </source>
</evidence>
<proteinExistence type="predicted"/>
<dbReference type="Proteomes" id="UP000609651">
    <property type="component" value="Unassembled WGS sequence"/>
</dbReference>
<comment type="pathway">
    <text evidence="3">Glycolipid biosynthesis; lipid IV(A) biosynthesis; lipid IV(A) from (3R)-3-hydroxytetradecanoyl-[acyl-carrier-protein] and UDP-N-acetyl-alpha-D-glucosamine: step 2/6.</text>
</comment>
<sequence>MPRLQTTLAADAEVSGIAFFTGGDVRVRFCPAEANTGVLFVRTDLPGAPSVPATIDHAVELHRRTGVKRGDAEVQLTEHVLAALAGLRIDNCRIEIDGPELPGLDGSSLGFVEALQSAGVREFDAVRSMLSVHRWVRVAEGDAEIVARPPEGHGAASGGPQLEYHLDCGPNHPVAPQSFAAALTPDRFASEIAPARTFIAAEEIPVLKAAGYGERVDVTDLLVFESDGSVRGNAARFDDEPSRHKLLDMIGDLALLGCDLDALVISRKGGHALNRELCRVLRIATTRGDASLAGRIGVSTGSSAA</sequence>
<reference evidence="12 13" key="1">
    <citation type="journal article" date="2020" name="Syst. Appl. Microbiol.">
        <title>Alienimonas chondri sp. nov., a novel planctomycete isolated from the biofilm of the red alga Chondrus crispus.</title>
        <authorList>
            <person name="Vitorino I."/>
            <person name="Albuquerque L."/>
            <person name="Wiegand S."/>
            <person name="Kallscheuer N."/>
            <person name="da Costa M.S."/>
            <person name="Lobo-da-Cunha A."/>
            <person name="Jogler C."/>
            <person name="Lage O.M."/>
        </authorList>
    </citation>
    <scope>NUCLEOTIDE SEQUENCE [LARGE SCALE GENOMIC DNA]</scope>
    <source>
        <strain evidence="12 13">LzC2</strain>
    </source>
</reference>
<keyword evidence="9" id="KW-0862">Zinc</keyword>
<dbReference type="PANTHER" id="PTHR33694:SF1">
    <property type="entry name" value="UDP-3-O-ACYL-N-ACETYLGLUCOSAMINE DEACETYLASE 1, MITOCHONDRIAL-RELATED"/>
    <property type="match status" value="1"/>
</dbReference>
<dbReference type="RefSeq" id="WP_171186515.1">
    <property type="nucleotide sequence ID" value="NZ_WTPX01000056.1"/>
</dbReference>
<evidence type="ECO:0000256" key="6">
    <source>
        <dbReference type="ARBA" id="ARBA00022556"/>
    </source>
</evidence>
<dbReference type="SUPFAM" id="SSF54211">
    <property type="entry name" value="Ribosomal protein S5 domain 2-like"/>
    <property type="match status" value="2"/>
</dbReference>
<evidence type="ECO:0000256" key="8">
    <source>
        <dbReference type="ARBA" id="ARBA00022801"/>
    </source>
</evidence>
<evidence type="ECO:0000256" key="11">
    <source>
        <dbReference type="ARBA" id="ARBA00024535"/>
    </source>
</evidence>
<protein>
    <recommendedName>
        <fullName evidence="4">UDP-3-O-acyl-N-acetylglucosamine deacetylase</fullName>
        <ecNumber evidence="4">3.5.1.108</ecNumber>
    </recommendedName>
</protein>
<dbReference type="InterPro" id="IPR004463">
    <property type="entry name" value="UDP-acyl_GlcNac_deAcase"/>
</dbReference>